<protein>
    <recommendedName>
        <fullName evidence="5">Azaphilone pigments biosynthesis cluster protein L N-terminal domain-containing protein</fullName>
    </recommendedName>
</protein>
<dbReference type="AlphaFoldDB" id="A0A3M7J3H9"/>
<name>A0A3M7J3H9_HORWE</name>
<evidence type="ECO:0000256" key="4">
    <source>
        <dbReference type="SAM" id="MobiDB-lite"/>
    </source>
</evidence>
<dbReference type="Pfam" id="PF12796">
    <property type="entry name" value="Ank_2"/>
    <property type="match status" value="1"/>
</dbReference>
<dbReference type="InterPro" id="IPR031348">
    <property type="entry name" value="PigL_N"/>
</dbReference>
<dbReference type="Proteomes" id="UP000281677">
    <property type="component" value="Unassembled WGS sequence"/>
</dbReference>
<dbReference type="InterPro" id="IPR002110">
    <property type="entry name" value="Ankyrin_rpt"/>
</dbReference>
<evidence type="ECO:0000256" key="3">
    <source>
        <dbReference type="PROSITE-ProRule" id="PRU00023"/>
    </source>
</evidence>
<comment type="caution">
    <text evidence="6">The sequence shown here is derived from an EMBL/GenBank/DDBJ whole genome shotgun (WGS) entry which is preliminary data.</text>
</comment>
<accession>A0A3M7J3H9</accession>
<evidence type="ECO:0000313" key="6">
    <source>
        <dbReference type="EMBL" id="RMZ32307.1"/>
    </source>
</evidence>
<feature type="repeat" description="ANK" evidence="3">
    <location>
        <begin position="502"/>
        <end position="534"/>
    </location>
</feature>
<evidence type="ECO:0000259" key="5">
    <source>
        <dbReference type="Pfam" id="PF17111"/>
    </source>
</evidence>
<dbReference type="InterPro" id="IPR036770">
    <property type="entry name" value="Ankyrin_rpt-contain_sf"/>
</dbReference>
<dbReference type="Gene3D" id="1.25.40.20">
    <property type="entry name" value="Ankyrin repeat-containing domain"/>
    <property type="match status" value="2"/>
</dbReference>
<feature type="compositionally biased region" description="Acidic residues" evidence="4">
    <location>
        <begin position="831"/>
        <end position="842"/>
    </location>
</feature>
<keyword evidence="2 3" id="KW-0040">ANK repeat</keyword>
<proteinExistence type="predicted"/>
<sequence>MDPLSITASCIAILEASTATGKALNKLIALRKAPEDLQQLFNEREASRALLVVVRSTLLKIQGTAVYRDNREALEQLLTRFRNEIGSLDALLEYQLTQPEANSNGLAEVRKLQWMKAGPKIRDIKQRIRDARSGLKSAFDALNLQQSVDAYQTALQIQTVVFQNQEDSQYRQATLLEEFTTQRTESRRANERLQHSIADVSATGREQARIDTKRHEELLLLLRDLQLRQPSWSARIHAYDAAPLRDPMGNQAINGPITDAIAPSTVRITATMATNRCPPICKCCCHVRTSFATPRYLQRFLGQLMLDYTSLLQPKACNYPPCKKRPGKSQFTYVFPTWFASRSLIVNGTSGGLTGIGASWTLRIPFILPNSDLLWRYIEDDDLSSLRHRISRYIPNLNVVDEDGYSPMLWATDCRSSRVNNLLEELGADSRGQAQDGCTVSRILVQQKIYNQNSLAHDSTDLFEELGFTDLHVAVALPFYSGSLSAELLVANFASVNSTDTAGWTPLHWAAYRDDIISSKLLLEWRANVDAVDKMGSTPLIIACRFGSRECVQLLIEKGADVRTIDANGQTVLFRLSNDCASFVGDFIRSGVHLEQRNVEGVTTLVDSITGEESSAVTAALCAMGADIDCRDESGQNAIGIAIFNNNAGGLETLVQHLQQRSEVTMAYGSEDIMQASSSKAGKKALHGVSKGEASQSMPLSRPSSPRHWAPDKYGCNALHDAALYGGTQVLKILAGADLRGLDPLEQDKRGNTPDDCFYQYRDINCDTVRAPLEEEEAAWRTLMNSARRQNGLLIDCEDDESLNYSYDPNRNDKYQVVHWNADDWGTSSDESGDESQDEDIFQDAVQEL</sequence>
<feature type="domain" description="Azaphilone pigments biosynthesis cluster protein L N-terminal" evidence="5">
    <location>
        <begin position="1"/>
        <end position="184"/>
    </location>
</feature>
<dbReference type="PANTHER" id="PTHR24198:SF165">
    <property type="entry name" value="ANKYRIN REPEAT-CONTAINING PROTEIN-RELATED"/>
    <property type="match status" value="1"/>
</dbReference>
<gene>
    <name evidence="6" type="ORF">D0859_03580</name>
</gene>
<evidence type="ECO:0000313" key="7">
    <source>
        <dbReference type="Proteomes" id="UP000281677"/>
    </source>
</evidence>
<dbReference type="PROSITE" id="PS50088">
    <property type="entry name" value="ANK_REPEAT"/>
    <property type="match status" value="2"/>
</dbReference>
<dbReference type="SUPFAM" id="SSF48403">
    <property type="entry name" value="Ankyrin repeat"/>
    <property type="match status" value="1"/>
</dbReference>
<dbReference type="VEuPathDB" id="FungiDB:BTJ68_00202"/>
<feature type="repeat" description="ANK" evidence="3">
    <location>
        <begin position="535"/>
        <end position="567"/>
    </location>
</feature>
<dbReference type="SMART" id="SM00248">
    <property type="entry name" value="ANK"/>
    <property type="match status" value="4"/>
</dbReference>
<evidence type="ECO:0000256" key="1">
    <source>
        <dbReference type="ARBA" id="ARBA00022737"/>
    </source>
</evidence>
<feature type="region of interest" description="Disordered" evidence="4">
    <location>
        <begin position="823"/>
        <end position="849"/>
    </location>
</feature>
<dbReference type="PROSITE" id="PS50297">
    <property type="entry name" value="ANK_REP_REGION"/>
    <property type="match status" value="2"/>
</dbReference>
<dbReference type="OrthoDB" id="341259at2759"/>
<evidence type="ECO:0000256" key="2">
    <source>
        <dbReference type="ARBA" id="ARBA00023043"/>
    </source>
</evidence>
<dbReference type="PANTHER" id="PTHR24198">
    <property type="entry name" value="ANKYRIN REPEAT AND PROTEIN KINASE DOMAIN-CONTAINING PROTEIN"/>
    <property type="match status" value="1"/>
</dbReference>
<dbReference type="Pfam" id="PF17111">
    <property type="entry name" value="PigL_N"/>
    <property type="match status" value="1"/>
</dbReference>
<feature type="region of interest" description="Disordered" evidence="4">
    <location>
        <begin position="679"/>
        <end position="707"/>
    </location>
</feature>
<feature type="compositionally biased region" description="Polar residues" evidence="4">
    <location>
        <begin position="693"/>
        <end position="704"/>
    </location>
</feature>
<reference evidence="6 7" key="1">
    <citation type="journal article" date="2018" name="BMC Genomics">
        <title>Genomic evidence for intraspecific hybridization in a clonal and extremely halotolerant yeast.</title>
        <authorList>
            <person name="Gostincar C."/>
            <person name="Stajich J.E."/>
            <person name="Zupancic J."/>
            <person name="Zalar P."/>
            <person name="Gunde-Cimerman N."/>
        </authorList>
    </citation>
    <scope>NUCLEOTIDE SEQUENCE [LARGE SCALE GENOMIC DNA]</scope>
    <source>
        <strain evidence="6 7">EXF-120</strain>
    </source>
</reference>
<keyword evidence="1" id="KW-0677">Repeat</keyword>
<organism evidence="6 7">
    <name type="scientific">Hortaea werneckii</name>
    <name type="common">Black yeast</name>
    <name type="synonym">Cladosporium werneckii</name>
    <dbReference type="NCBI Taxonomy" id="91943"/>
    <lineage>
        <taxon>Eukaryota</taxon>
        <taxon>Fungi</taxon>
        <taxon>Dikarya</taxon>
        <taxon>Ascomycota</taxon>
        <taxon>Pezizomycotina</taxon>
        <taxon>Dothideomycetes</taxon>
        <taxon>Dothideomycetidae</taxon>
        <taxon>Mycosphaerellales</taxon>
        <taxon>Teratosphaeriaceae</taxon>
        <taxon>Hortaea</taxon>
    </lineage>
</organism>
<dbReference type="EMBL" id="QWIT01000073">
    <property type="protein sequence ID" value="RMZ32307.1"/>
    <property type="molecule type" value="Genomic_DNA"/>
</dbReference>